<reference evidence="9 10" key="1">
    <citation type="submission" date="2016-11" db="EMBL/GenBank/DDBJ databases">
        <authorList>
            <person name="Jaros S."/>
            <person name="Januszkiewicz K."/>
            <person name="Wedrychowicz H."/>
        </authorList>
    </citation>
    <scope>NUCLEOTIDE SEQUENCE [LARGE SCALE GENOMIC DNA]</scope>
    <source>
        <strain evidence="9 10">DSM 14828</strain>
    </source>
</reference>
<proteinExistence type="inferred from homology"/>
<dbReference type="GO" id="GO:1903785">
    <property type="term" value="P:L-valine transmembrane transport"/>
    <property type="evidence" value="ECO:0007669"/>
    <property type="project" value="TreeGrafter"/>
</dbReference>
<keyword evidence="3" id="KW-0813">Transport</keyword>
<evidence type="ECO:0000256" key="4">
    <source>
        <dbReference type="ARBA" id="ARBA00022475"/>
    </source>
</evidence>
<keyword evidence="10" id="KW-1185">Reference proteome</keyword>
<organism evidence="9 10">
    <name type="scientific">Alkalibacter saccharofermentans DSM 14828</name>
    <dbReference type="NCBI Taxonomy" id="1120975"/>
    <lineage>
        <taxon>Bacteria</taxon>
        <taxon>Bacillati</taxon>
        <taxon>Bacillota</taxon>
        <taxon>Clostridia</taxon>
        <taxon>Eubacteriales</taxon>
        <taxon>Eubacteriaceae</taxon>
        <taxon>Alkalibacter</taxon>
    </lineage>
</organism>
<evidence type="ECO:0000256" key="8">
    <source>
        <dbReference type="SAM" id="Phobius"/>
    </source>
</evidence>
<evidence type="ECO:0000256" key="1">
    <source>
        <dbReference type="ARBA" id="ARBA00004651"/>
    </source>
</evidence>
<dbReference type="Pfam" id="PF03591">
    <property type="entry name" value="AzlC"/>
    <property type="match status" value="1"/>
</dbReference>
<feature type="transmembrane region" description="Helical" evidence="8">
    <location>
        <begin position="203"/>
        <end position="225"/>
    </location>
</feature>
<dbReference type="GO" id="GO:0005886">
    <property type="term" value="C:plasma membrane"/>
    <property type="evidence" value="ECO:0007669"/>
    <property type="project" value="UniProtKB-SubCell"/>
</dbReference>
<keyword evidence="4" id="KW-1003">Cell membrane</keyword>
<evidence type="ECO:0000256" key="7">
    <source>
        <dbReference type="ARBA" id="ARBA00023136"/>
    </source>
</evidence>
<dbReference type="Proteomes" id="UP000184251">
    <property type="component" value="Unassembled WGS sequence"/>
</dbReference>
<feature type="transmembrane region" description="Helical" evidence="8">
    <location>
        <begin position="154"/>
        <end position="172"/>
    </location>
</feature>
<dbReference type="STRING" id="1120975.SAMN02746064_00190"/>
<evidence type="ECO:0000256" key="5">
    <source>
        <dbReference type="ARBA" id="ARBA00022692"/>
    </source>
</evidence>
<keyword evidence="7 8" id="KW-0472">Membrane</keyword>
<dbReference type="PANTHER" id="PTHR34979">
    <property type="entry name" value="INNER MEMBRANE PROTEIN YGAZ"/>
    <property type="match status" value="1"/>
</dbReference>
<dbReference type="AlphaFoldDB" id="A0A1M4SB36"/>
<evidence type="ECO:0000256" key="2">
    <source>
        <dbReference type="ARBA" id="ARBA00010735"/>
    </source>
</evidence>
<dbReference type="OrthoDB" id="3177005at2"/>
<keyword evidence="5 8" id="KW-0812">Transmembrane</keyword>
<evidence type="ECO:0000313" key="10">
    <source>
        <dbReference type="Proteomes" id="UP000184251"/>
    </source>
</evidence>
<comment type="subcellular location">
    <subcellularLocation>
        <location evidence="1">Cell membrane</location>
        <topology evidence="1">Multi-pass membrane protein</topology>
    </subcellularLocation>
</comment>
<feature type="transmembrane region" description="Helical" evidence="8">
    <location>
        <begin position="179"/>
        <end position="197"/>
    </location>
</feature>
<accession>A0A1M4SB36</accession>
<dbReference type="PANTHER" id="PTHR34979:SF1">
    <property type="entry name" value="INNER MEMBRANE PROTEIN YGAZ"/>
    <property type="match status" value="1"/>
</dbReference>
<evidence type="ECO:0000313" key="9">
    <source>
        <dbReference type="EMBL" id="SHE29388.1"/>
    </source>
</evidence>
<evidence type="ECO:0000256" key="6">
    <source>
        <dbReference type="ARBA" id="ARBA00022989"/>
    </source>
</evidence>
<dbReference type="RefSeq" id="WP_073269189.1">
    <property type="nucleotide sequence ID" value="NZ_FQTU01000001.1"/>
</dbReference>
<feature type="transmembrane region" description="Helical" evidence="8">
    <location>
        <begin position="125"/>
        <end position="148"/>
    </location>
</feature>
<evidence type="ECO:0000256" key="3">
    <source>
        <dbReference type="ARBA" id="ARBA00022448"/>
    </source>
</evidence>
<gene>
    <name evidence="9" type="ORF">SAMN02746064_00190</name>
</gene>
<feature type="transmembrane region" description="Helical" evidence="8">
    <location>
        <begin position="54"/>
        <end position="75"/>
    </location>
</feature>
<keyword evidence="6 8" id="KW-1133">Transmembrane helix</keyword>
<dbReference type="EMBL" id="FQTU01000001">
    <property type="protein sequence ID" value="SHE29388.1"/>
    <property type="molecule type" value="Genomic_DNA"/>
</dbReference>
<dbReference type="InterPro" id="IPR011606">
    <property type="entry name" value="Brnchd-chn_aa_trnsp_permease"/>
</dbReference>
<sequence>MNEFKYGLKRGTAVGMGYFPVSFTFGLLAVTSGLSPLTALAISMTNLTSAGQFAGIRLIAAQATYVEMAAAMFVINIRYALMGLSLSQKLDEKISKLERAIMSFGITDEIFAIASLEDKKISFQYMMGLVSMPYIGWSGGTLIGAATGTFIPEMLQNAMGIALYGMFIAIIVPASKKSMPALAVTGIAVFISSLFYWNTAFGFLSQGWSMIISAVLASLAGAFIFPQREERN</sequence>
<protein>
    <submittedName>
        <fullName evidence="9">Predicted branched-chain amino acid permease (Azaleucine resistance)</fullName>
    </submittedName>
</protein>
<name>A0A1M4SB36_9FIRM</name>
<comment type="similarity">
    <text evidence="2">Belongs to the AzlC family.</text>
</comment>
<feature type="transmembrane region" description="Helical" evidence="8">
    <location>
        <begin position="12"/>
        <end position="34"/>
    </location>
</feature>